<accession>A0AAI9TA78</accession>
<feature type="region of interest" description="Disordered" evidence="1">
    <location>
        <begin position="29"/>
        <end position="68"/>
    </location>
</feature>
<dbReference type="Proteomes" id="UP001227192">
    <property type="component" value="Unassembled WGS sequence"/>
</dbReference>
<dbReference type="EMBL" id="LACB01000449">
    <property type="protein sequence ID" value="KAJ9483263.1"/>
    <property type="molecule type" value="Genomic_DNA"/>
</dbReference>
<protein>
    <submittedName>
        <fullName evidence="2">Uncharacterized protein</fullName>
    </submittedName>
</protein>
<dbReference type="AlphaFoldDB" id="A0AAI9TA78"/>
<keyword evidence="3" id="KW-1185">Reference proteome</keyword>
<reference evidence="2" key="2">
    <citation type="journal article" date="2016" name="Fungal Biol.">
        <title>Ochratoxin A production by Penicillium thymicola.</title>
        <authorList>
            <person name="Nguyen H.D.T."/>
            <person name="McMullin D.R."/>
            <person name="Ponomareva E."/>
            <person name="Riley R."/>
            <person name="Pomraning K.R."/>
            <person name="Baker S.E."/>
            <person name="Seifert K.A."/>
        </authorList>
    </citation>
    <scope>NUCLEOTIDE SEQUENCE</scope>
    <source>
        <strain evidence="2">DAOM 180753</strain>
    </source>
</reference>
<comment type="caution">
    <text evidence="2">The sequence shown here is derived from an EMBL/GenBank/DDBJ whole genome shotgun (WGS) entry which is preliminary data.</text>
</comment>
<evidence type="ECO:0000313" key="3">
    <source>
        <dbReference type="Proteomes" id="UP001227192"/>
    </source>
</evidence>
<evidence type="ECO:0000256" key="1">
    <source>
        <dbReference type="SAM" id="MobiDB-lite"/>
    </source>
</evidence>
<gene>
    <name evidence="2" type="ORF">VN97_g10151</name>
</gene>
<proteinExistence type="predicted"/>
<organism evidence="2 3">
    <name type="scientific">Penicillium thymicola</name>
    <dbReference type="NCBI Taxonomy" id="293382"/>
    <lineage>
        <taxon>Eukaryota</taxon>
        <taxon>Fungi</taxon>
        <taxon>Dikarya</taxon>
        <taxon>Ascomycota</taxon>
        <taxon>Pezizomycotina</taxon>
        <taxon>Eurotiomycetes</taxon>
        <taxon>Eurotiomycetidae</taxon>
        <taxon>Eurotiales</taxon>
        <taxon>Aspergillaceae</taxon>
        <taxon>Penicillium</taxon>
    </lineage>
</organism>
<evidence type="ECO:0000313" key="2">
    <source>
        <dbReference type="EMBL" id="KAJ9483263.1"/>
    </source>
</evidence>
<sequence length="68" mass="7322">MIYTSPIEDDTYKNGEMAKGFEALMAETEAGLQGPRQLAQPEDLGEIGKKDTAQRPSPLPDGSSKPTL</sequence>
<name>A0AAI9TA78_PENTH</name>
<reference evidence="2" key="1">
    <citation type="submission" date="2015-06" db="EMBL/GenBank/DDBJ databases">
        <authorList>
            <person name="Nguyen H."/>
        </authorList>
    </citation>
    <scope>NUCLEOTIDE SEQUENCE</scope>
    <source>
        <strain evidence="2">DAOM 180753</strain>
    </source>
</reference>